<keyword evidence="3" id="KW-1185">Reference proteome</keyword>
<protein>
    <recommendedName>
        <fullName evidence="4">DUF2188 domain-containing protein</fullName>
    </recommendedName>
</protein>
<dbReference type="AlphaFoldDB" id="A0A0M3AUR1"/>
<dbReference type="STRING" id="56193.YP76_10105"/>
<evidence type="ECO:0000313" key="2">
    <source>
        <dbReference type="EMBL" id="KKW92274.1"/>
    </source>
</evidence>
<organism evidence="2 3">
    <name type="scientific">Sphingobium chungbukense</name>
    <dbReference type="NCBI Taxonomy" id="56193"/>
    <lineage>
        <taxon>Bacteria</taxon>
        <taxon>Pseudomonadati</taxon>
        <taxon>Pseudomonadota</taxon>
        <taxon>Alphaproteobacteria</taxon>
        <taxon>Sphingomonadales</taxon>
        <taxon>Sphingomonadaceae</taxon>
        <taxon>Sphingobium</taxon>
    </lineage>
</organism>
<dbReference type="EMBL" id="LBIC01000004">
    <property type="protein sequence ID" value="KKW92274.1"/>
    <property type="molecule type" value="Genomic_DNA"/>
</dbReference>
<evidence type="ECO:0008006" key="4">
    <source>
        <dbReference type="Google" id="ProtNLM"/>
    </source>
</evidence>
<comment type="caution">
    <text evidence="2">The sequence shown here is derived from an EMBL/GenBank/DDBJ whole genome shotgun (WGS) entry which is preliminary data.</text>
</comment>
<dbReference type="PATRIC" id="fig|56193.3.peg.2097"/>
<evidence type="ECO:0000256" key="1">
    <source>
        <dbReference type="SAM" id="MobiDB-lite"/>
    </source>
</evidence>
<proteinExistence type="predicted"/>
<sequence length="92" mass="10166">MSGMTITHRDQFAFMAWRRNPERDPRFRLQTEDEALAEAERLARQRPGSTYIVMREIARVTFDSVPAAHAPAAGGAGRRLSPLPSGSKGGAR</sequence>
<reference evidence="2 3" key="1">
    <citation type="submission" date="2015-04" db="EMBL/GenBank/DDBJ databases">
        <title>Genome sequence of aromatic hydrocarbons-degrading Sphingobium chungbukense DJ77.</title>
        <authorList>
            <person name="Kim Y.-C."/>
            <person name="Chae J.-C."/>
        </authorList>
    </citation>
    <scope>NUCLEOTIDE SEQUENCE [LARGE SCALE GENOMIC DNA]</scope>
    <source>
        <strain evidence="2 3">DJ77</strain>
    </source>
</reference>
<gene>
    <name evidence="2" type="ORF">YP76_10105</name>
</gene>
<accession>A0A0M3AUR1</accession>
<name>A0A0M3AUR1_9SPHN</name>
<dbReference type="Proteomes" id="UP000033874">
    <property type="component" value="Unassembled WGS sequence"/>
</dbReference>
<feature type="region of interest" description="Disordered" evidence="1">
    <location>
        <begin position="68"/>
        <end position="92"/>
    </location>
</feature>
<evidence type="ECO:0000313" key="3">
    <source>
        <dbReference type="Proteomes" id="UP000033874"/>
    </source>
</evidence>